<protein>
    <submittedName>
        <fullName evidence="2">Fumarylacetoacetate (FAA) hydrolase</fullName>
    </submittedName>
</protein>
<evidence type="ECO:0000313" key="2">
    <source>
        <dbReference type="EMBL" id="EQD30903.1"/>
    </source>
</evidence>
<feature type="non-terminal residue" evidence="2">
    <location>
        <position position="1"/>
    </location>
</feature>
<keyword evidence="2" id="KW-0378">Hydrolase</keyword>
<feature type="domain" description="Fumarylacetoacetase-like C-terminal" evidence="1">
    <location>
        <begin position="5"/>
        <end position="162"/>
    </location>
</feature>
<gene>
    <name evidence="2" type="ORF">B1A_20175</name>
</gene>
<dbReference type="EMBL" id="AUZX01014883">
    <property type="protein sequence ID" value="EQD30903.1"/>
    <property type="molecule type" value="Genomic_DNA"/>
</dbReference>
<dbReference type="PANTHER" id="PTHR43211:SF1">
    <property type="entry name" value="BLL6422 PROTEIN"/>
    <property type="match status" value="1"/>
</dbReference>
<reference evidence="2" key="1">
    <citation type="submission" date="2013-08" db="EMBL/GenBank/DDBJ databases">
        <authorList>
            <person name="Mendez C."/>
            <person name="Richter M."/>
            <person name="Ferrer M."/>
            <person name="Sanchez J."/>
        </authorList>
    </citation>
    <scope>NUCLEOTIDE SEQUENCE</scope>
</reference>
<comment type="caution">
    <text evidence="2">The sequence shown here is derived from an EMBL/GenBank/DDBJ whole genome shotgun (WGS) entry which is preliminary data.</text>
</comment>
<reference evidence="2" key="2">
    <citation type="journal article" date="2014" name="ISME J.">
        <title>Microbial stratification in low pH oxic and suboxic macroscopic growths along an acid mine drainage.</title>
        <authorList>
            <person name="Mendez-Garcia C."/>
            <person name="Mesa V."/>
            <person name="Sprenger R.R."/>
            <person name="Richter M."/>
            <person name="Diez M.S."/>
            <person name="Solano J."/>
            <person name="Bargiela R."/>
            <person name="Golyshina O.V."/>
            <person name="Manteca A."/>
            <person name="Ramos J.L."/>
            <person name="Gallego J.R."/>
            <person name="Llorente I."/>
            <person name="Martins Dos Santos V.A."/>
            <person name="Jensen O.N."/>
            <person name="Pelaez A.I."/>
            <person name="Sanchez J."/>
            <person name="Ferrer M."/>
        </authorList>
    </citation>
    <scope>NUCLEOTIDE SEQUENCE</scope>
</reference>
<dbReference type="AlphaFoldDB" id="T0YCP3"/>
<dbReference type="InterPro" id="IPR036663">
    <property type="entry name" value="Fumarylacetoacetase_C_sf"/>
</dbReference>
<organism evidence="2">
    <name type="scientific">mine drainage metagenome</name>
    <dbReference type="NCBI Taxonomy" id="410659"/>
    <lineage>
        <taxon>unclassified sequences</taxon>
        <taxon>metagenomes</taxon>
        <taxon>ecological metagenomes</taxon>
    </lineage>
</organism>
<feature type="non-terminal residue" evidence="2">
    <location>
        <position position="162"/>
    </location>
</feature>
<dbReference type="GO" id="GO:0016787">
    <property type="term" value="F:hydrolase activity"/>
    <property type="evidence" value="ECO:0007669"/>
    <property type="project" value="UniProtKB-KW"/>
</dbReference>
<dbReference type="InterPro" id="IPR011234">
    <property type="entry name" value="Fumarylacetoacetase-like_C"/>
</dbReference>
<sequence>GGNRVPAAWYRRPSYYKGNPATILAPGEVVPWPAYSDALDYELEFACVLLSGGRDLDPESALEAIAGYSVFCDFSARDLQREEMEVRLGPAKSKDFASGLGPWLVTADEVEDPATLTVVAYVNGLEVARGRLGEARWSFAEMVSYASGAEPLAAGEVFASGT</sequence>
<evidence type="ECO:0000259" key="1">
    <source>
        <dbReference type="Pfam" id="PF01557"/>
    </source>
</evidence>
<dbReference type="Pfam" id="PF01557">
    <property type="entry name" value="FAA_hydrolase"/>
    <property type="match status" value="1"/>
</dbReference>
<accession>T0YCP3</accession>
<dbReference type="PANTHER" id="PTHR43211">
    <property type="entry name" value="FUMARYLACETOACETATE HYDROLASE"/>
    <property type="match status" value="1"/>
</dbReference>
<dbReference type="SUPFAM" id="SSF56529">
    <property type="entry name" value="FAH"/>
    <property type="match status" value="1"/>
</dbReference>
<dbReference type="Gene3D" id="3.90.850.10">
    <property type="entry name" value="Fumarylacetoacetase-like, C-terminal domain"/>
    <property type="match status" value="1"/>
</dbReference>
<name>T0YCP3_9ZZZZ</name>
<proteinExistence type="predicted"/>